<dbReference type="InterPro" id="IPR002035">
    <property type="entry name" value="VWF_A"/>
</dbReference>
<dbReference type="PANTHER" id="PTHR22550">
    <property type="entry name" value="SPORE GERMINATION PROTEIN"/>
    <property type="match status" value="1"/>
</dbReference>
<dbReference type="InterPro" id="IPR033881">
    <property type="entry name" value="vWA_BatA_type"/>
</dbReference>
<dbReference type="Pfam" id="PF00092">
    <property type="entry name" value="VWA"/>
    <property type="match status" value="1"/>
</dbReference>
<dbReference type="PANTHER" id="PTHR22550:SF5">
    <property type="entry name" value="LEUCINE ZIPPER PROTEIN 4"/>
    <property type="match status" value="1"/>
</dbReference>
<dbReference type="InterPro" id="IPR050768">
    <property type="entry name" value="UPF0353/GerABKA_families"/>
</dbReference>
<dbReference type="SUPFAM" id="SSF53300">
    <property type="entry name" value="vWA-like"/>
    <property type="match status" value="1"/>
</dbReference>
<reference evidence="7 8" key="1">
    <citation type="submission" date="2020-08" db="EMBL/GenBank/DDBJ databases">
        <authorList>
            <person name="Liu C."/>
            <person name="Sun Q."/>
        </authorList>
    </citation>
    <scope>NUCLEOTIDE SEQUENCE [LARGE SCALE GENOMIC DNA]</scope>
    <source>
        <strain evidence="7 8">NSJ-57</strain>
    </source>
</reference>
<evidence type="ECO:0000259" key="6">
    <source>
        <dbReference type="PROSITE" id="PS50234"/>
    </source>
</evidence>
<gene>
    <name evidence="7" type="ORF">H9Q81_03010</name>
</gene>
<evidence type="ECO:0000313" key="8">
    <source>
        <dbReference type="Proteomes" id="UP000515913"/>
    </source>
</evidence>
<dbReference type="KEGG" id="fho:H9Q81_03010"/>
<organism evidence="7 8">
    <name type="scientific">Fusobacterium hominis</name>
    <dbReference type="NCBI Taxonomy" id="2764326"/>
    <lineage>
        <taxon>Bacteria</taxon>
        <taxon>Fusobacteriati</taxon>
        <taxon>Fusobacteriota</taxon>
        <taxon>Fusobacteriia</taxon>
        <taxon>Fusobacteriales</taxon>
        <taxon>Fusobacteriaceae</taxon>
        <taxon>Fusobacterium</taxon>
    </lineage>
</organism>
<dbReference type="AlphaFoldDB" id="A0A7G9GYE1"/>
<evidence type="ECO:0000256" key="2">
    <source>
        <dbReference type="ARBA" id="ARBA00022692"/>
    </source>
</evidence>
<accession>A0A7G9GYE1</accession>
<keyword evidence="4 5" id="KW-0472">Membrane</keyword>
<evidence type="ECO:0000256" key="1">
    <source>
        <dbReference type="ARBA" id="ARBA00022475"/>
    </source>
</evidence>
<feature type="domain" description="VWFA" evidence="6">
    <location>
        <begin position="84"/>
        <end position="270"/>
    </location>
</feature>
<keyword evidence="1" id="KW-1003">Cell membrane</keyword>
<dbReference type="Gene3D" id="3.40.50.410">
    <property type="entry name" value="von Willebrand factor, type A domain"/>
    <property type="match status" value="1"/>
</dbReference>
<dbReference type="EMBL" id="CP060637">
    <property type="protein sequence ID" value="QNM15823.1"/>
    <property type="molecule type" value="Genomic_DNA"/>
</dbReference>
<evidence type="ECO:0000256" key="3">
    <source>
        <dbReference type="ARBA" id="ARBA00022989"/>
    </source>
</evidence>
<evidence type="ECO:0000256" key="5">
    <source>
        <dbReference type="SAM" id="Phobius"/>
    </source>
</evidence>
<evidence type="ECO:0000256" key="4">
    <source>
        <dbReference type="ARBA" id="ARBA00023136"/>
    </source>
</evidence>
<keyword evidence="3 5" id="KW-1133">Transmembrane helix</keyword>
<evidence type="ECO:0000313" key="7">
    <source>
        <dbReference type="EMBL" id="QNM15823.1"/>
    </source>
</evidence>
<feature type="transmembrane region" description="Helical" evidence="5">
    <location>
        <begin position="6"/>
        <end position="26"/>
    </location>
</feature>
<dbReference type="RefSeq" id="WP_101474849.1">
    <property type="nucleotide sequence ID" value="NZ_CP060637.1"/>
</dbReference>
<dbReference type="PROSITE" id="PS50234">
    <property type="entry name" value="VWFA"/>
    <property type="match status" value="1"/>
</dbReference>
<feature type="transmembrane region" description="Helical" evidence="5">
    <location>
        <begin position="47"/>
        <end position="67"/>
    </location>
</feature>
<sequence length="316" mass="35653">MKFNFASPYFLILIPIIIILFYKIRYNGSLKIPGIEPIKKVRKKSKTYMLGKILILSSIILMVIALARPQISSENKIIKKNGIDIVVALDLSNSMLQQDFTPNRLEVAKHLLTRFIEKRPDDRISLIVFGGDAYTKVPLTFDHSVVKDITSKLTTDDITSNNRTAIGMGLGIAINRLKNSTAKSKVIILMTDGENNSGEMSPMGAANIAKELGIKIYTIGIGAKELRYGPALIKNNELDENLLKEIAETTHGEYFRASNEKEFENIFNKINQLEKTKIDGKTYYEHIEVFENILKIALVLLIIGAFLEYIKYIRIP</sequence>
<protein>
    <submittedName>
        <fullName evidence="7">VWA domain-containing protein</fullName>
    </submittedName>
</protein>
<dbReference type="InterPro" id="IPR036465">
    <property type="entry name" value="vWFA_dom_sf"/>
</dbReference>
<dbReference type="CDD" id="cd01467">
    <property type="entry name" value="vWA_BatA_type"/>
    <property type="match status" value="1"/>
</dbReference>
<dbReference type="SMART" id="SM00327">
    <property type="entry name" value="VWA"/>
    <property type="match status" value="1"/>
</dbReference>
<keyword evidence="2 5" id="KW-0812">Transmembrane</keyword>
<name>A0A7G9GYE1_9FUSO</name>
<proteinExistence type="predicted"/>
<dbReference type="Proteomes" id="UP000515913">
    <property type="component" value="Chromosome"/>
</dbReference>
<keyword evidence="8" id="KW-1185">Reference proteome</keyword>